<dbReference type="OrthoDB" id="6457887at2"/>
<dbReference type="EMBL" id="UGUA01000002">
    <property type="protein sequence ID" value="SUC33971.1"/>
    <property type="molecule type" value="Genomic_DNA"/>
</dbReference>
<sequence length="89" mass="10474">MNSLFPDNYFRIQAEIDEMLGHVDDLPPEEQSRSRLLRVRKGLIHVLCEVLPPIDDPKKQELYYWLERVATLIGIETLDIQEKAEVKRV</sequence>
<name>A0A379FZ82_9GAMM</name>
<accession>A0A379FZ82</accession>
<evidence type="ECO:0000313" key="1">
    <source>
        <dbReference type="EMBL" id="SUC33971.1"/>
    </source>
</evidence>
<evidence type="ECO:0000313" key="2">
    <source>
        <dbReference type="Proteomes" id="UP000255129"/>
    </source>
</evidence>
<dbReference type="RefSeq" id="WP_115163812.1">
    <property type="nucleotide sequence ID" value="NZ_UGUA01000002.1"/>
</dbReference>
<gene>
    <name evidence="1" type="ORF">NCTC12026_00300</name>
</gene>
<organism evidence="1 2">
    <name type="scientific">Providencia rustigianii</name>
    <dbReference type="NCBI Taxonomy" id="158850"/>
    <lineage>
        <taxon>Bacteria</taxon>
        <taxon>Pseudomonadati</taxon>
        <taxon>Pseudomonadota</taxon>
        <taxon>Gammaproteobacteria</taxon>
        <taxon>Enterobacterales</taxon>
        <taxon>Morganellaceae</taxon>
        <taxon>Providencia</taxon>
    </lineage>
</organism>
<dbReference type="Proteomes" id="UP000255129">
    <property type="component" value="Unassembled WGS sequence"/>
</dbReference>
<proteinExistence type="predicted"/>
<reference evidence="1 2" key="1">
    <citation type="submission" date="2018-06" db="EMBL/GenBank/DDBJ databases">
        <authorList>
            <consortium name="Pathogen Informatics"/>
            <person name="Doyle S."/>
        </authorList>
    </citation>
    <scope>NUCLEOTIDE SEQUENCE [LARGE SCALE GENOMIC DNA]</scope>
    <source>
        <strain evidence="1 2">NCTC12026</strain>
    </source>
</reference>
<evidence type="ECO:0008006" key="3">
    <source>
        <dbReference type="Google" id="ProtNLM"/>
    </source>
</evidence>
<protein>
    <recommendedName>
        <fullName evidence="3">Transcriptional regulator</fullName>
    </recommendedName>
</protein>
<dbReference type="AlphaFoldDB" id="A0A379FZ82"/>